<gene>
    <name evidence="3" type="ORF">AMJ52_00500</name>
</gene>
<sequence>MTFLQPLFLFGIVFAGVPIIIHLWFQKKLKKIPFSTLQFLKSSEVKKFGWLRFREILVLILRCLFVALLFLGLARPKLQRGILGIGRMASVVIIVDNSYSMAYGKNFLLAKVMTREILSLYSSNSEFCILPLCTSGRAEKPSWVLKKSASQLIEKLNISHKNGVMRDITMRLPERKPQYQVEYLYIGDGQATTFKDFPEALVENGTFYWVKIPTGGNVGITNVFLKDPVAIPVDEYSLIVELTNFSSKMWNGSVRISSDVYSFEQRCEVQPRQHTQLEFLLPVVFARGQVEIFTDSLSIDNVYFFMKSLPKTSAILIVGHDEYLHLALHPHDIVQSPFMIQSMNTLERVDLRKFNIVILNGVEEISESDQVRLDNFLRRENVGVMCFLGRKVGDNLRHFISSCCQVKELVIPKGYATIEWIDYNHQVFSIFLGTTTLKNIKFYHFQELVADRGVIASMSGNYPLVVVHNNMAVIATQFTPQSTDIVYKTAFIPLVYRLLMGLVTTPLNREFYIGDKMTSFQRLKTPRGEYLVQGDEFRQPGFYGAGDDTIAVNVNPDEGNLAVLGNERAHILNIHTTTQESIVGSDLTIFFLFLSLLAIVVETLLLFIK</sequence>
<evidence type="ECO:0000256" key="1">
    <source>
        <dbReference type="SAM" id="Phobius"/>
    </source>
</evidence>
<protein>
    <recommendedName>
        <fullName evidence="2">Aerotolerance regulator N-terminal domain-containing protein</fullName>
    </recommendedName>
</protein>
<dbReference type="EMBL" id="LJNI01000004">
    <property type="protein sequence ID" value="KPJ74424.1"/>
    <property type="molecule type" value="Genomic_DNA"/>
</dbReference>
<dbReference type="Proteomes" id="UP000051012">
    <property type="component" value="Unassembled WGS sequence"/>
</dbReference>
<keyword evidence="1" id="KW-1133">Transmembrane helix</keyword>
<feature type="transmembrane region" description="Helical" evidence="1">
    <location>
        <begin position="587"/>
        <end position="608"/>
    </location>
</feature>
<feature type="transmembrane region" description="Helical" evidence="1">
    <location>
        <begin position="56"/>
        <end position="74"/>
    </location>
</feature>
<proteinExistence type="predicted"/>
<comment type="caution">
    <text evidence="3">The sequence shown here is derived from an EMBL/GenBank/DDBJ whole genome shotgun (WGS) entry which is preliminary data.</text>
</comment>
<dbReference type="InterPro" id="IPR024163">
    <property type="entry name" value="Aerotolerance_reg_N"/>
</dbReference>
<dbReference type="Pfam" id="PF07584">
    <property type="entry name" value="BatA"/>
    <property type="match status" value="1"/>
</dbReference>
<dbReference type="PANTHER" id="PTHR37464">
    <property type="entry name" value="BLL2463 PROTEIN"/>
    <property type="match status" value="1"/>
</dbReference>
<accession>A0A0S7YI67</accession>
<keyword evidence="1" id="KW-0812">Transmembrane</keyword>
<evidence type="ECO:0000259" key="2">
    <source>
        <dbReference type="Pfam" id="PF07584"/>
    </source>
</evidence>
<dbReference type="NCBIfam" id="TIGR02226">
    <property type="entry name" value="two_anch"/>
    <property type="match status" value="1"/>
</dbReference>
<reference evidence="3 4" key="1">
    <citation type="journal article" date="2015" name="Microbiome">
        <title>Genomic resolution of linkages in carbon, nitrogen, and sulfur cycling among widespread estuary sediment bacteria.</title>
        <authorList>
            <person name="Baker B.J."/>
            <person name="Lazar C.S."/>
            <person name="Teske A.P."/>
            <person name="Dick G.J."/>
        </authorList>
    </citation>
    <scope>NUCLEOTIDE SEQUENCE [LARGE SCALE GENOMIC DNA]</scope>
    <source>
        <strain evidence="3">DG_78</strain>
    </source>
</reference>
<evidence type="ECO:0000313" key="4">
    <source>
        <dbReference type="Proteomes" id="UP000051012"/>
    </source>
</evidence>
<dbReference type="InterPro" id="IPR011933">
    <property type="entry name" value="Double_TM_dom"/>
</dbReference>
<feature type="domain" description="Aerotolerance regulator N-terminal" evidence="2">
    <location>
        <begin position="1"/>
        <end position="76"/>
    </location>
</feature>
<name>A0A0S7YI67_UNCT6</name>
<dbReference type="AlphaFoldDB" id="A0A0S7YI67"/>
<evidence type="ECO:0000313" key="3">
    <source>
        <dbReference type="EMBL" id="KPJ74424.1"/>
    </source>
</evidence>
<feature type="transmembrane region" description="Helical" evidence="1">
    <location>
        <begin position="6"/>
        <end position="25"/>
    </location>
</feature>
<organism evidence="3 4">
    <name type="scientific">candidate division TA06 bacterium DG_78</name>
    <dbReference type="NCBI Taxonomy" id="1703772"/>
    <lineage>
        <taxon>Bacteria</taxon>
        <taxon>Bacteria division TA06</taxon>
    </lineage>
</organism>
<dbReference type="PANTHER" id="PTHR37464:SF1">
    <property type="entry name" value="BLL2463 PROTEIN"/>
    <property type="match status" value="1"/>
</dbReference>
<keyword evidence="1" id="KW-0472">Membrane</keyword>